<evidence type="ECO:0000256" key="2">
    <source>
        <dbReference type="ARBA" id="ARBA00022692"/>
    </source>
</evidence>
<gene>
    <name evidence="7" type="ORF">ACFPME_06900</name>
</gene>
<organism evidence="7 8">
    <name type="scientific">Rhodanobacter umsongensis</name>
    <dbReference type="NCBI Taxonomy" id="633153"/>
    <lineage>
        <taxon>Bacteria</taxon>
        <taxon>Pseudomonadati</taxon>
        <taxon>Pseudomonadota</taxon>
        <taxon>Gammaproteobacteria</taxon>
        <taxon>Lysobacterales</taxon>
        <taxon>Rhodanobacteraceae</taxon>
        <taxon>Rhodanobacter</taxon>
    </lineage>
</organism>
<reference evidence="8" key="1">
    <citation type="journal article" date="2019" name="Int. J. Syst. Evol. Microbiol.">
        <title>The Global Catalogue of Microorganisms (GCM) 10K type strain sequencing project: providing services to taxonomists for standard genome sequencing and annotation.</title>
        <authorList>
            <consortium name="The Broad Institute Genomics Platform"/>
            <consortium name="The Broad Institute Genome Sequencing Center for Infectious Disease"/>
            <person name="Wu L."/>
            <person name="Ma J."/>
        </authorList>
    </citation>
    <scope>NUCLEOTIDE SEQUENCE [LARGE SCALE GENOMIC DNA]</scope>
    <source>
        <strain evidence="8">JCM 17130</strain>
    </source>
</reference>
<feature type="transmembrane region" description="Helical" evidence="5">
    <location>
        <begin position="318"/>
        <end position="336"/>
    </location>
</feature>
<evidence type="ECO:0000256" key="5">
    <source>
        <dbReference type="SAM" id="Phobius"/>
    </source>
</evidence>
<evidence type="ECO:0000256" key="1">
    <source>
        <dbReference type="ARBA" id="ARBA00004141"/>
    </source>
</evidence>
<accession>A0ABW0JJK1</accession>
<feature type="transmembrane region" description="Helical" evidence="5">
    <location>
        <begin position="372"/>
        <end position="392"/>
    </location>
</feature>
<dbReference type="Proteomes" id="UP001596013">
    <property type="component" value="Unassembled WGS sequence"/>
</dbReference>
<feature type="transmembrane region" description="Helical" evidence="5">
    <location>
        <begin position="288"/>
        <end position="309"/>
    </location>
</feature>
<keyword evidence="4 5" id="KW-0472">Membrane</keyword>
<protein>
    <submittedName>
        <fullName evidence="7">ABC transporter permease</fullName>
    </submittedName>
</protein>
<evidence type="ECO:0000313" key="7">
    <source>
        <dbReference type="EMBL" id="MFC5436278.1"/>
    </source>
</evidence>
<proteinExistence type="predicted"/>
<name>A0ABW0JJK1_9GAMM</name>
<dbReference type="PANTHER" id="PTHR43471:SF3">
    <property type="entry name" value="ABC TRANSPORTER PERMEASE PROTEIN NATB"/>
    <property type="match status" value="1"/>
</dbReference>
<comment type="subcellular location">
    <subcellularLocation>
        <location evidence="1">Membrane</location>
        <topology evidence="1">Multi-pass membrane protein</topology>
    </subcellularLocation>
</comment>
<dbReference type="Pfam" id="PF12698">
    <property type="entry name" value="ABC2_membrane_3"/>
    <property type="match status" value="1"/>
</dbReference>
<evidence type="ECO:0000313" key="8">
    <source>
        <dbReference type="Proteomes" id="UP001596013"/>
    </source>
</evidence>
<comment type="caution">
    <text evidence="7">The sequence shown here is derived from an EMBL/GenBank/DDBJ whole genome shotgun (WGS) entry which is preliminary data.</text>
</comment>
<dbReference type="InterPro" id="IPR013525">
    <property type="entry name" value="ABC2_TM"/>
</dbReference>
<feature type="transmembrane region" description="Helical" evidence="5">
    <location>
        <begin position="243"/>
        <end position="268"/>
    </location>
</feature>
<feature type="transmembrane region" description="Helical" evidence="5">
    <location>
        <begin position="189"/>
        <end position="213"/>
    </location>
</feature>
<keyword evidence="8" id="KW-1185">Reference proteome</keyword>
<dbReference type="PANTHER" id="PTHR43471">
    <property type="entry name" value="ABC TRANSPORTER PERMEASE"/>
    <property type="match status" value="1"/>
</dbReference>
<evidence type="ECO:0000256" key="3">
    <source>
        <dbReference type="ARBA" id="ARBA00022989"/>
    </source>
</evidence>
<dbReference type="RefSeq" id="WP_377303460.1">
    <property type="nucleotide sequence ID" value="NZ_JBHSMK010000003.1"/>
</dbReference>
<dbReference type="EMBL" id="JBHSMK010000003">
    <property type="protein sequence ID" value="MFC5436278.1"/>
    <property type="molecule type" value="Genomic_DNA"/>
</dbReference>
<evidence type="ECO:0000256" key="4">
    <source>
        <dbReference type="ARBA" id="ARBA00023136"/>
    </source>
</evidence>
<sequence>MNNVTRKIQRSRAFLTVFLKEVKENLRDRRTLISAFLTGPLLGPLMFVMLINITLNRELDKAEKPLAVPVIGAEHAPNLVDALRAGGVVPGAAVADPEQAVRKQEADVVLRIAANYGEAWRKGEPVQVELFYDSSQRDANTSVERVTQLVEGYARQQGALRLVARGLSPSAAWPLQVARRDQATPQSRAVLMFAMLPYFFVITIFMGGMYLAIDLTAGERERQSLEPLFANPVPRWKILCGKLAAICTFSTASLLITLLAFAVVGQFIPAEKIGMELDLGVHFASHVLLLMLPLVLLLSALQSMVAAFAKSYREAQTYLSLLMLVPIIPSAVLSFMPIKAQAWMYAVPLLGQNLGIMQLLRGDGVTGEQLGLCLAGSLAAALLAVLATIQLYRSERLAISV</sequence>
<keyword evidence="2 5" id="KW-0812">Transmembrane</keyword>
<feature type="domain" description="ABC-2 type transporter transmembrane" evidence="6">
    <location>
        <begin position="30"/>
        <end position="385"/>
    </location>
</feature>
<keyword evidence="3 5" id="KW-1133">Transmembrane helix</keyword>
<evidence type="ECO:0000259" key="6">
    <source>
        <dbReference type="Pfam" id="PF12698"/>
    </source>
</evidence>
<feature type="transmembrane region" description="Helical" evidence="5">
    <location>
        <begin position="32"/>
        <end position="55"/>
    </location>
</feature>